<gene>
    <name evidence="3" type="ORF">K469DRAFT_716381</name>
</gene>
<protein>
    <recommendedName>
        <fullName evidence="2">t-SNARE coiled-coil homology domain-containing protein</fullName>
    </recommendedName>
</protein>
<feature type="coiled-coil region" evidence="1">
    <location>
        <begin position="15"/>
        <end position="199"/>
    </location>
</feature>
<feature type="domain" description="T-SNARE coiled-coil homology" evidence="2">
    <location>
        <begin position="47"/>
        <end position="109"/>
    </location>
</feature>
<sequence>MAMQNQELVDYHNKIVELQAGADTLLDDLQKERQKSNDLASQLSTRDAEVTSKDAQLASHQQNIARLQARLDAKADELQNQKEATTDIERNLERTYADVATAQDKYNKALRERNDLEVHLRESELKLQSLHEEWEQDRHKIDELERAKEDLPALHTQVQELSNELEAMKEDLDESHRLKDIKDERIRSLEDQLQKEQLKTGKFEKAVAEAASPSATPNIVVGGDSLESELEALDEDLQSEEDPAEYLDFSDITPVVNIAPIELPPPQALDTCGTTTVFEQTPIVPALGFSKLSYVATEPVFVQLRLSDIHSTETEPTPPELTLSGIESVDTEPVHPELTLAGIFPVETKPIEPPAPAVPALIETAPIEPALAVVALDFSTISAVDTAPIEPSVSASTVSVLVQKPSLTQNVLTYVCAFLVILCAFFWMQVPDFNEANTPSYGRSYSGAYGTPGHFLGIIPVGWEIGDSAWSENVGRVIAMGLQRFEQWAEVDRGIYY</sequence>
<evidence type="ECO:0000313" key="4">
    <source>
        <dbReference type="Proteomes" id="UP000800200"/>
    </source>
</evidence>
<name>A0A6A6DMC4_9PEZI</name>
<dbReference type="EMBL" id="ML994667">
    <property type="protein sequence ID" value="KAF2179379.1"/>
    <property type="molecule type" value="Genomic_DNA"/>
</dbReference>
<evidence type="ECO:0000259" key="2">
    <source>
        <dbReference type="PROSITE" id="PS50192"/>
    </source>
</evidence>
<evidence type="ECO:0000313" key="3">
    <source>
        <dbReference type="EMBL" id="KAF2179379.1"/>
    </source>
</evidence>
<evidence type="ECO:0000256" key="1">
    <source>
        <dbReference type="SAM" id="Coils"/>
    </source>
</evidence>
<reference evidence="3" key="1">
    <citation type="journal article" date="2020" name="Stud. Mycol.">
        <title>101 Dothideomycetes genomes: a test case for predicting lifestyles and emergence of pathogens.</title>
        <authorList>
            <person name="Haridas S."/>
            <person name="Albert R."/>
            <person name="Binder M."/>
            <person name="Bloem J."/>
            <person name="Labutti K."/>
            <person name="Salamov A."/>
            <person name="Andreopoulos B."/>
            <person name="Baker S."/>
            <person name="Barry K."/>
            <person name="Bills G."/>
            <person name="Bluhm B."/>
            <person name="Cannon C."/>
            <person name="Castanera R."/>
            <person name="Culley D."/>
            <person name="Daum C."/>
            <person name="Ezra D."/>
            <person name="Gonzalez J."/>
            <person name="Henrissat B."/>
            <person name="Kuo A."/>
            <person name="Liang C."/>
            <person name="Lipzen A."/>
            <person name="Lutzoni F."/>
            <person name="Magnuson J."/>
            <person name="Mondo S."/>
            <person name="Nolan M."/>
            <person name="Ohm R."/>
            <person name="Pangilinan J."/>
            <person name="Park H.-J."/>
            <person name="Ramirez L."/>
            <person name="Alfaro M."/>
            <person name="Sun H."/>
            <person name="Tritt A."/>
            <person name="Yoshinaga Y."/>
            <person name="Zwiers L.-H."/>
            <person name="Turgeon B."/>
            <person name="Goodwin S."/>
            <person name="Spatafora J."/>
            <person name="Crous P."/>
            <person name="Grigoriev I."/>
        </authorList>
    </citation>
    <scope>NUCLEOTIDE SEQUENCE</scope>
    <source>
        <strain evidence="3">CBS 207.26</strain>
    </source>
</reference>
<organism evidence="3 4">
    <name type="scientific">Zopfia rhizophila CBS 207.26</name>
    <dbReference type="NCBI Taxonomy" id="1314779"/>
    <lineage>
        <taxon>Eukaryota</taxon>
        <taxon>Fungi</taxon>
        <taxon>Dikarya</taxon>
        <taxon>Ascomycota</taxon>
        <taxon>Pezizomycotina</taxon>
        <taxon>Dothideomycetes</taxon>
        <taxon>Dothideomycetes incertae sedis</taxon>
        <taxon>Zopfiaceae</taxon>
        <taxon>Zopfia</taxon>
    </lineage>
</organism>
<keyword evidence="1" id="KW-0175">Coiled coil</keyword>
<dbReference type="InterPro" id="IPR000727">
    <property type="entry name" value="T_SNARE_dom"/>
</dbReference>
<dbReference type="PROSITE" id="PS50192">
    <property type="entry name" value="T_SNARE"/>
    <property type="match status" value="1"/>
</dbReference>
<dbReference type="AlphaFoldDB" id="A0A6A6DMC4"/>
<dbReference type="Proteomes" id="UP000800200">
    <property type="component" value="Unassembled WGS sequence"/>
</dbReference>
<accession>A0A6A6DMC4</accession>
<proteinExistence type="predicted"/>
<dbReference type="OrthoDB" id="3788331at2759"/>
<keyword evidence="4" id="KW-1185">Reference proteome</keyword>